<dbReference type="PANTHER" id="PTHR12935">
    <property type="entry name" value="GAMMA-GLUTAMYLCYCLOTRANSFERASE"/>
    <property type="match status" value="1"/>
</dbReference>
<gene>
    <name evidence="2" type="ORF">ACERLL_12360</name>
</gene>
<dbReference type="PANTHER" id="PTHR12935:SF0">
    <property type="entry name" value="GAMMA-GLUTAMYLCYCLOTRANSFERASE"/>
    <property type="match status" value="1"/>
</dbReference>
<accession>A0ABV4TZM0</accession>
<dbReference type="SUPFAM" id="SSF110857">
    <property type="entry name" value="Gamma-glutamyl cyclotransferase-like"/>
    <property type="match status" value="1"/>
</dbReference>
<evidence type="ECO:0000256" key="1">
    <source>
        <dbReference type="ARBA" id="ARBA00023239"/>
    </source>
</evidence>
<dbReference type="InterPro" id="IPR036568">
    <property type="entry name" value="GGCT-like_sf"/>
</dbReference>
<keyword evidence="3" id="KW-1185">Reference proteome</keyword>
<evidence type="ECO:0000313" key="2">
    <source>
        <dbReference type="EMBL" id="MFA9461616.1"/>
    </source>
</evidence>
<dbReference type="CDD" id="cd06661">
    <property type="entry name" value="GGCT_like"/>
    <property type="match status" value="1"/>
</dbReference>
<dbReference type="Pfam" id="PF13772">
    <property type="entry name" value="AIG2_2"/>
    <property type="match status" value="1"/>
</dbReference>
<sequence>MSTLHYLAFGSNLHPLRLGERVPSARLLGRVDLSGYQLAFHKRGYDGSGKGNLVYTGDSGDRAFGALFEIAAGEKPDLDAVEGEGYRDDRMEVQVNGRRYSAFVYLGEEDFIEPDLPPYDWYRDIVWHGARYQGAPADYLDRIAAVSCMADPDPDRRARCEALLARLK</sequence>
<keyword evidence="2" id="KW-0012">Acyltransferase</keyword>
<dbReference type="InterPro" id="IPR013024">
    <property type="entry name" value="GGCT-like"/>
</dbReference>
<keyword evidence="2" id="KW-0808">Transferase</keyword>
<dbReference type="RefSeq" id="WP_373656400.1">
    <property type="nucleotide sequence ID" value="NZ_JBGUAW010000008.1"/>
</dbReference>
<keyword evidence="1" id="KW-0456">Lyase</keyword>
<organism evidence="2 3">
    <name type="scientific">Thiohalorhabdus methylotrophus</name>
    <dbReference type="NCBI Taxonomy" id="3242694"/>
    <lineage>
        <taxon>Bacteria</taxon>
        <taxon>Pseudomonadati</taxon>
        <taxon>Pseudomonadota</taxon>
        <taxon>Gammaproteobacteria</taxon>
        <taxon>Thiohalorhabdales</taxon>
        <taxon>Thiohalorhabdaceae</taxon>
        <taxon>Thiohalorhabdus</taxon>
    </lineage>
</organism>
<dbReference type="Gene3D" id="3.10.490.10">
    <property type="entry name" value="Gamma-glutamyl cyclotransferase-like"/>
    <property type="match status" value="1"/>
</dbReference>
<name>A0ABV4TZM0_9GAMM</name>
<comment type="caution">
    <text evidence="2">The sequence shown here is derived from an EMBL/GenBank/DDBJ whole genome shotgun (WGS) entry which is preliminary data.</text>
</comment>
<dbReference type="EMBL" id="JBGUAW010000008">
    <property type="protein sequence ID" value="MFA9461616.1"/>
    <property type="molecule type" value="Genomic_DNA"/>
</dbReference>
<protein>
    <submittedName>
        <fullName evidence="2">Gamma-glutamylcyclotransferase family protein</fullName>
        <ecNumber evidence="2">2.3.2.-</ecNumber>
    </submittedName>
</protein>
<dbReference type="Proteomes" id="UP001575181">
    <property type="component" value="Unassembled WGS sequence"/>
</dbReference>
<dbReference type="EC" id="2.3.2.-" evidence="2"/>
<proteinExistence type="predicted"/>
<dbReference type="InterPro" id="IPR017939">
    <property type="entry name" value="G-Glutamylcylcotransferase"/>
</dbReference>
<reference evidence="2 3" key="1">
    <citation type="submission" date="2024-08" db="EMBL/GenBank/DDBJ databases">
        <title>Whole-genome sequencing of halo(alkali)philic microorganisms from hypersaline lakes.</title>
        <authorList>
            <person name="Sorokin D.Y."/>
            <person name="Merkel A.Y."/>
            <person name="Messina E."/>
            <person name="Yakimov M."/>
        </authorList>
    </citation>
    <scope>NUCLEOTIDE SEQUENCE [LARGE SCALE GENOMIC DNA]</scope>
    <source>
        <strain evidence="2 3">Cl-TMA</strain>
    </source>
</reference>
<evidence type="ECO:0000313" key="3">
    <source>
        <dbReference type="Proteomes" id="UP001575181"/>
    </source>
</evidence>
<dbReference type="GO" id="GO:0016746">
    <property type="term" value="F:acyltransferase activity"/>
    <property type="evidence" value="ECO:0007669"/>
    <property type="project" value="UniProtKB-KW"/>
</dbReference>